<dbReference type="AlphaFoldDB" id="A0AAU7CJQ2"/>
<feature type="repeat" description="TPR" evidence="3">
    <location>
        <begin position="289"/>
        <end position="322"/>
    </location>
</feature>
<dbReference type="InterPro" id="IPR011990">
    <property type="entry name" value="TPR-like_helical_dom_sf"/>
</dbReference>
<dbReference type="EMBL" id="CP155447">
    <property type="protein sequence ID" value="XBH05313.1"/>
    <property type="molecule type" value="Genomic_DNA"/>
</dbReference>
<accession>A0AAU7CJQ2</accession>
<dbReference type="InterPro" id="IPR051685">
    <property type="entry name" value="Ycf3/AcsC/BcsC/TPR_MFPF"/>
</dbReference>
<sequence length="416" mass="48173">MVALRDVGFTHHTPGLNRRHFVTEEEIRVVLTRLPEEVRCRLKWVHLNDRFGRIRTLGYVNRGKREIGLCATPPRISLGGYLTRTQTPGQFGAIPRCQWPTLAIRRFFLYDVLLHELGHLQVIDAKAKSLRRKFAKETRAQEFAEHWCRELWSRPFDHADPVHNQPNAEEIKALRAGWALSWGEFKRGRIADKTRQYDEAFRHYERAVAHYPANAMALEQLGLHHYFWHEQTLHRSLEQAVAILTEAVRLDPALPKAQLILAMSLSKLEREDEARRCFERAIQIDPYHSFALSKYGESLADWEYYSEARKVFERTLRRDPQSIQAIRGYACCLANDPDSKPNDTTRALDLFQKAVAIAPHNADARYRLGLALLDFRAEIEPAKRQFEEALRLDPTHEDAANALEEIQTMSEGTPHS</sequence>
<dbReference type="InterPro" id="IPR013105">
    <property type="entry name" value="TPR_2"/>
</dbReference>
<gene>
    <name evidence="4" type="ORF">V5E97_04655</name>
</gene>
<organism evidence="4">
    <name type="scientific">Singulisphaera sp. Ch08</name>
    <dbReference type="NCBI Taxonomy" id="3120278"/>
    <lineage>
        <taxon>Bacteria</taxon>
        <taxon>Pseudomonadati</taxon>
        <taxon>Planctomycetota</taxon>
        <taxon>Planctomycetia</taxon>
        <taxon>Isosphaerales</taxon>
        <taxon>Isosphaeraceae</taxon>
        <taxon>Singulisphaera</taxon>
    </lineage>
</organism>
<dbReference type="SMART" id="SM00028">
    <property type="entry name" value="TPR"/>
    <property type="match status" value="4"/>
</dbReference>
<dbReference type="Pfam" id="PF13432">
    <property type="entry name" value="TPR_16"/>
    <property type="match status" value="1"/>
</dbReference>
<dbReference type="PROSITE" id="PS50005">
    <property type="entry name" value="TPR"/>
    <property type="match status" value="3"/>
</dbReference>
<feature type="repeat" description="TPR" evidence="3">
    <location>
        <begin position="181"/>
        <end position="214"/>
    </location>
</feature>
<keyword evidence="2 3" id="KW-0802">TPR repeat</keyword>
<evidence type="ECO:0000256" key="3">
    <source>
        <dbReference type="PROSITE-ProRule" id="PRU00339"/>
    </source>
</evidence>
<evidence type="ECO:0000256" key="2">
    <source>
        <dbReference type="ARBA" id="ARBA00022803"/>
    </source>
</evidence>
<name>A0AAU7CJQ2_9BACT</name>
<dbReference type="SUPFAM" id="SSF48452">
    <property type="entry name" value="TPR-like"/>
    <property type="match status" value="1"/>
</dbReference>
<dbReference type="Gene3D" id="1.25.40.10">
    <property type="entry name" value="Tetratricopeptide repeat domain"/>
    <property type="match status" value="2"/>
</dbReference>
<dbReference type="PANTHER" id="PTHR44943">
    <property type="entry name" value="CELLULOSE SYNTHASE OPERON PROTEIN C"/>
    <property type="match status" value="1"/>
</dbReference>
<proteinExistence type="predicted"/>
<reference evidence="4" key="1">
    <citation type="submission" date="2024-05" db="EMBL/GenBank/DDBJ databases">
        <title>Planctomycetes of the genus Singulisphaera possess chitinolytic capabilities.</title>
        <authorList>
            <person name="Ivanova A."/>
        </authorList>
    </citation>
    <scope>NUCLEOTIDE SEQUENCE</scope>
    <source>
        <strain evidence="4">Ch08T</strain>
    </source>
</reference>
<keyword evidence="1" id="KW-0677">Repeat</keyword>
<dbReference type="PANTHER" id="PTHR44943:SF4">
    <property type="entry name" value="TPR REPEAT-CONTAINING PROTEIN MJ0798"/>
    <property type="match status" value="1"/>
</dbReference>
<evidence type="ECO:0000256" key="1">
    <source>
        <dbReference type="ARBA" id="ARBA00022737"/>
    </source>
</evidence>
<dbReference type="Pfam" id="PF07719">
    <property type="entry name" value="TPR_2"/>
    <property type="match status" value="1"/>
</dbReference>
<evidence type="ECO:0000313" key="4">
    <source>
        <dbReference type="EMBL" id="XBH05313.1"/>
    </source>
</evidence>
<dbReference type="RefSeq" id="WP_406698129.1">
    <property type="nucleotide sequence ID" value="NZ_CP155447.1"/>
</dbReference>
<protein>
    <submittedName>
        <fullName evidence="4">Tetratricopeptide repeat protein</fullName>
    </submittedName>
</protein>
<dbReference type="InterPro" id="IPR019734">
    <property type="entry name" value="TPR_rpt"/>
</dbReference>
<feature type="repeat" description="TPR" evidence="3">
    <location>
        <begin position="255"/>
        <end position="288"/>
    </location>
</feature>